<feature type="transmembrane region" description="Helical" evidence="2">
    <location>
        <begin position="245"/>
        <end position="266"/>
    </location>
</feature>
<dbReference type="EMBL" id="JACHVT010000003">
    <property type="protein sequence ID" value="MBB2986466.1"/>
    <property type="molecule type" value="Genomic_DNA"/>
</dbReference>
<name>A0A839PWV3_9MICO</name>
<evidence type="ECO:0000313" key="3">
    <source>
        <dbReference type="EMBL" id="MBB2986466.1"/>
    </source>
</evidence>
<keyword evidence="2" id="KW-0472">Membrane</keyword>
<gene>
    <name evidence="3" type="ORF">FHW14_001620</name>
</gene>
<keyword evidence="2" id="KW-1133">Transmembrane helix</keyword>
<protein>
    <recommendedName>
        <fullName evidence="5">Integral membrane protein</fullName>
    </recommendedName>
</protein>
<evidence type="ECO:0000256" key="1">
    <source>
        <dbReference type="SAM" id="MobiDB-lite"/>
    </source>
</evidence>
<evidence type="ECO:0000256" key="2">
    <source>
        <dbReference type="SAM" id="Phobius"/>
    </source>
</evidence>
<dbReference type="Proteomes" id="UP000590811">
    <property type="component" value="Unassembled WGS sequence"/>
</dbReference>
<organism evidence="3 4">
    <name type="scientific">Terracoccus luteus</name>
    <dbReference type="NCBI Taxonomy" id="53356"/>
    <lineage>
        <taxon>Bacteria</taxon>
        <taxon>Bacillati</taxon>
        <taxon>Actinomycetota</taxon>
        <taxon>Actinomycetes</taxon>
        <taxon>Micrococcales</taxon>
        <taxon>Intrasporangiaceae</taxon>
        <taxon>Terracoccus</taxon>
    </lineage>
</organism>
<feature type="region of interest" description="Disordered" evidence="1">
    <location>
        <begin position="1"/>
        <end position="35"/>
    </location>
</feature>
<feature type="transmembrane region" description="Helical" evidence="2">
    <location>
        <begin position="45"/>
        <end position="70"/>
    </location>
</feature>
<keyword evidence="2" id="KW-0812">Transmembrane</keyword>
<proteinExistence type="predicted"/>
<evidence type="ECO:0000313" key="4">
    <source>
        <dbReference type="Proteomes" id="UP000590811"/>
    </source>
</evidence>
<dbReference type="RefSeq" id="WP_184509557.1">
    <property type="nucleotide sequence ID" value="NZ_JACHVT010000003.1"/>
</dbReference>
<feature type="transmembrane region" description="Helical" evidence="2">
    <location>
        <begin position="219"/>
        <end position="238"/>
    </location>
</feature>
<feature type="transmembrane region" description="Helical" evidence="2">
    <location>
        <begin position="299"/>
        <end position="319"/>
    </location>
</feature>
<comment type="caution">
    <text evidence="3">The sequence shown here is derived from an EMBL/GenBank/DDBJ whole genome shotgun (WGS) entry which is preliminary data.</text>
</comment>
<evidence type="ECO:0008006" key="5">
    <source>
        <dbReference type="Google" id="ProtNLM"/>
    </source>
</evidence>
<dbReference type="AlphaFoldDB" id="A0A839PWV3"/>
<reference evidence="3 4" key="1">
    <citation type="submission" date="2020-08" db="EMBL/GenBank/DDBJ databases">
        <title>Genomic Encyclopedia of Type Strains, Phase IV (KMG-V): Genome sequencing to study the core and pangenomes of soil and plant-associated prokaryotes.</title>
        <authorList>
            <person name="Whitman W."/>
        </authorList>
    </citation>
    <scope>NUCLEOTIDE SEQUENCE [LARGE SCALE GENOMIC DNA]</scope>
    <source>
        <strain evidence="3 4">B3ACCR2</strain>
    </source>
</reference>
<sequence length="327" mass="34889">MSRASDDPYDRDGSRYDDRHASATRHPDGYGRTGRVERHPSFLRTLLSLVLGLVAVLLMPLGLVTAWTAYAVTQTDAFVDTAAPLVQRAEVQRSIASDASAAVVQQLDLPSDRLRQQVQAPVRQAVQTVVASDEFAQVWRSSLRQAHAQLVDELRRPATGSAADGLTVDLQVRVPALRERLASFRVDLPSDIAPTVQVPVLSASQADALRGPFQLLDAYGLWVPVVALGLAVLAVAVANRRRLTAGLLALGFAVGAALLAAALALARPLLVGAVADLVSAESTVRAFVDAAYGAAQDGIHLEIGVLLALCLLTWLVVAVTRPRRRRA</sequence>
<accession>A0A839PWV3</accession>